<keyword evidence="1" id="KW-0472">Membrane</keyword>
<reference evidence="3" key="1">
    <citation type="journal article" date="2015" name="Nat. Genet.">
        <title>The genome and transcriptome of the zoonotic hookworm Ancylostoma ceylanicum identify infection-specific gene families.</title>
        <authorList>
            <person name="Schwarz E.M."/>
            <person name="Hu Y."/>
            <person name="Antoshechkin I."/>
            <person name="Miller M.M."/>
            <person name="Sternberg P.W."/>
            <person name="Aroian R.V."/>
        </authorList>
    </citation>
    <scope>NUCLEOTIDE SEQUENCE</scope>
    <source>
        <strain evidence="3">HY135</strain>
    </source>
</reference>
<sequence>MQVTDNFLTSPVVLIGISFALLVVLASNAVLPLSAADSSHFERRFEIDDEFFLVFFLLRKHGNCENEGQLICFM</sequence>
<evidence type="ECO:0000256" key="1">
    <source>
        <dbReference type="SAM" id="Phobius"/>
    </source>
</evidence>
<keyword evidence="1" id="KW-0812">Transmembrane</keyword>
<dbReference type="AlphaFoldDB" id="A0A016SNT2"/>
<evidence type="ECO:0000313" key="3">
    <source>
        <dbReference type="Proteomes" id="UP000024635"/>
    </source>
</evidence>
<feature type="transmembrane region" description="Helical" evidence="1">
    <location>
        <begin position="12"/>
        <end position="35"/>
    </location>
</feature>
<dbReference type="Proteomes" id="UP000024635">
    <property type="component" value="Unassembled WGS sequence"/>
</dbReference>
<name>A0A016SNT2_9BILA</name>
<organism evidence="2 3">
    <name type="scientific">Ancylostoma ceylanicum</name>
    <dbReference type="NCBI Taxonomy" id="53326"/>
    <lineage>
        <taxon>Eukaryota</taxon>
        <taxon>Metazoa</taxon>
        <taxon>Ecdysozoa</taxon>
        <taxon>Nematoda</taxon>
        <taxon>Chromadorea</taxon>
        <taxon>Rhabditida</taxon>
        <taxon>Rhabditina</taxon>
        <taxon>Rhabditomorpha</taxon>
        <taxon>Strongyloidea</taxon>
        <taxon>Ancylostomatidae</taxon>
        <taxon>Ancylostomatinae</taxon>
        <taxon>Ancylostoma</taxon>
    </lineage>
</organism>
<evidence type="ECO:0000313" key="2">
    <source>
        <dbReference type="EMBL" id="EYB92021.1"/>
    </source>
</evidence>
<comment type="caution">
    <text evidence="2">The sequence shown here is derived from an EMBL/GenBank/DDBJ whole genome shotgun (WGS) entry which is preliminary data.</text>
</comment>
<accession>A0A016SNT2</accession>
<gene>
    <name evidence="2" type="primary">Acey_s0199.g1670</name>
    <name evidence="2" type="ORF">Y032_0199g1670</name>
</gene>
<dbReference type="EMBL" id="JARK01001535">
    <property type="protein sequence ID" value="EYB92021.1"/>
    <property type="molecule type" value="Genomic_DNA"/>
</dbReference>
<keyword evidence="1" id="KW-1133">Transmembrane helix</keyword>
<keyword evidence="3" id="KW-1185">Reference proteome</keyword>
<proteinExistence type="predicted"/>
<protein>
    <submittedName>
        <fullName evidence="2">Uncharacterized protein</fullName>
    </submittedName>
</protein>